<sequence length="108" mass="12442">MEHVVVWLGEAIPLGLWNFVRWVTFVFKLISLAFIVPIIGLIIFDFCLWLWRLYRPSLPADSRSHRLHRDYGQQPYPASNKASTAAIESEAQPQAAERRAAYRAVTDD</sequence>
<organism evidence="1 2">
    <name type="scientific">Xylaria curta</name>
    <dbReference type="NCBI Taxonomy" id="42375"/>
    <lineage>
        <taxon>Eukaryota</taxon>
        <taxon>Fungi</taxon>
        <taxon>Dikarya</taxon>
        <taxon>Ascomycota</taxon>
        <taxon>Pezizomycotina</taxon>
        <taxon>Sordariomycetes</taxon>
        <taxon>Xylariomycetidae</taxon>
        <taxon>Xylariales</taxon>
        <taxon>Xylariaceae</taxon>
        <taxon>Xylaria</taxon>
    </lineage>
</organism>
<reference evidence="1" key="1">
    <citation type="submission" date="2022-10" db="EMBL/GenBank/DDBJ databases">
        <title>Genome Sequence of Xylaria curta.</title>
        <authorList>
            <person name="Buettner E."/>
        </authorList>
    </citation>
    <scope>NUCLEOTIDE SEQUENCE</scope>
    <source>
        <strain evidence="1">Babe10</strain>
    </source>
</reference>
<evidence type="ECO:0000313" key="2">
    <source>
        <dbReference type="Proteomes" id="UP001143856"/>
    </source>
</evidence>
<dbReference type="Proteomes" id="UP001143856">
    <property type="component" value="Unassembled WGS sequence"/>
</dbReference>
<proteinExistence type="predicted"/>
<protein>
    <submittedName>
        <fullName evidence="1">Uncharacterized protein</fullName>
    </submittedName>
</protein>
<comment type="caution">
    <text evidence="1">The sequence shown here is derived from an EMBL/GenBank/DDBJ whole genome shotgun (WGS) entry which is preliminary data.</text>
</comment>
<evidence type="ECO:0000313" key="1">
    <source>
        <dbReference type="EMBL" id="KAJ2978993.1"/>
    </source>
</evidence>
<gene>
    <name evidence="1" type="ORF">NUW58_g7320</name>
</gene>
<keyword evidence="2" id="KW-1185">Reference proteome</keyword>
<dbReference type="EMBL" id="JAPDGR010001870">
    <property type="protein sequence ID" value="KAJ2978993.1"/>
    <property type="molecule type" value="Genomic_DNA"/>
</dbReference>
<accession>A0ACC1NKV8</accession>
<name>A0ACC1NKV8_9PEZI</name>